<comment type="caution">
    <text evidence="2">The sequence shown here is derived from an EMBL/GenBank/DDBJ whole genome shotgun (WGS) entry which is preliminary data.</text>
</comment>
<evidence type="ECO:0000313" key="2">
    <source>
        <dbReference type="EMBL" id="TFW27333.1"/>
    </source>
</evidence>
<organism evidence="2 3">
    <name type="scientific">Massilia horti</name>
    <dbReference type="NCBI Taxonomy" id="2562153"/>
    <lineage>
        <taxon>Bacteria</taxon>
        <taxon>Pseudomonadati</taxon>
        <taxon>Pseudomonadota</taxon>
        <taxon>Betaproteobacteria</taxon>
        <taxon>Burkholderiales</taxon>
        <taxon>Oxalobacteraceae</taxon>
        <taxon>Telluria group</taxon>
        <taxon>Massilia</taxon>
    </lineage>
</organism>
<accession>A0A4Y9SRQ0</accession>
<feature type="compositionally biased region" description="Basic and acidic residues" evidence="1">
    <location>
        <begin position="26"/>
        <end position="38"/>
    </location>
</feature>
<keyword evidence="3" id="KW-1185">Reference proteome</keyword>
<proteinExistence type="predicted"/>
<dbReference type="AlphaFoldDB" id="A0A4Y9SRQ0"/>
<protein>
    <submittedName>
        <fullName evidence="2">Uncharacterized protein</fullName>
    </submittedName>
</protein>
<dbReference type="EMBL" id="SPUM01000152">
    <property type="protein sequence ID" value="TFW27333.1"/>
    <property type="molecule type" value="Genomic_DNA"/>
</dbReference>
<feature type="region of interest" description="Disordered" evidence="1">
    <location>
        <begin position="19"/>
        <end position="39"/>
    </location>
</feature>
<dbReference type="Proteomes" id="UP000297258">
    <property type="component" value="Unassembled WGS sequence"/>
</dbReference>
<reference evidence="2 3" key="1">
    <citation type="submission" date="2019-03" db="EMBL/GenBank/DDBJ databases">
        <title>Draft genome of Massilia hortus sp. nov., a novel bacterial species of the Oxalobacteraceae family.</title>
        <authorList>
            <person name="Peta V."/>
            <person name="Raths R."/>
            <person name="Bucking H."/>
        </authorList>
    </citation>
    <scope>NUCLEOTIDE SEQUENCE [LARGE SCALE GENOMIC DNA]</scope>
    <source>
        <strain evidence="2 3">ONC3</strain>
    </source>
</reference>
<name>A0A4Y9SRQ0_9BURK</name>
<gene>
    <name evidence="2" type="ORF">E4O92_24420</name>
</gene>
<evidence type="ECO:0000256" key="1">
    <source>
        <dbReference type="SAM" id="MobiDB-lite"/>
    </source>
</evidence>
<sequence>MPALLTTFSTKCVKSGAEQSSWRAGTGDKRRDRGREGAETSNNLTMLKISAHQFFPLESKALSGHKTLAHNFVHKKCEKQLVDWVMVEGFAGCSKIGRAHQFRNKSSTCAPVSMLAHTVFHNLCEKQDDLSKKLANRQENRLGTVCLGIKAVEKPGLIKI</sequence>
<evidence type="ECO:0000313" key="3">
    <source>
        <dbReference type="Proteomes" id="UP000297258"/>
    </source>
</evidence>